<keyword evidence="1" id="KW-0479">Metal-binding</keyword>
<protein>
    <submittedName>
        <fullName evidence="5">Unannotated protein</fullName>
    </submittedName>
</protein>
<reference evidence="5" key="1">
    <citation type="submission" date="2020-05" db="EMBL/GenBank/DDBJ databases">
        <authorList>
            <person name="Chiriac C."/>
            <person name="Salcher M."/>
            <person name="Ghai R."/>
            <person name="Kavagutti S V."/>
        </authorList>
    </citation>
    <scope>NUCLEOTIDE SEQUENCE</scope>
</reference>
<evidence type="ECO:0000313" key="5">
    <source>
        <dbReference type="EMBL" id="CAB4632428.1"/>
    </source>
</evidence>
<dbReference type="GO" id="GO:0030388">
    <property type="term" value="P:fructose 1,6-bisphosphate metabolic process"/>
    <property type="evidence" value="ECO:0007669"/>
    <property type="project" value="TreeGrafter"/>
</dbReference>
<dbReference type="GO" id="GO:0006071">
    <property type="term" value="P:glycerol metabolic process"/>
    <property type="evidence" value="ECO:0007669"/>
    <property type="project" value="InterPro"/>
</dbReference>
<dbReference type="Gene3D" id="3.30.540.10">
    <property type="entry name" value="Fructose-1,6-Bisphosphatase, subunit A, domain 1"/>
    <property type="match status" value="1"/>
</dbReference>
<dbReference type="EMBL" id="CAEZVS010000028">
    <property type="protein sequence ID" value="CAB4632428.1"/>
    <property type="molecule type" value="Genomic_DNA"/>
</dbReference>
<evidence type="ECO:0000256" key="1">
    <source>
        <dbReference type="ARBA" id="ARBA00022723"/>
    </source>
</evidence>
<organism evidence="5">
    <name type="scientific">freshwater metagenome</name>
    <dbReference type="NCBI Taxonomy" id="449393"/>
    <lineage>
        <taxon>unclassified sequences</taxon>
        <taxon>metagenomes</taxon>
        <taxon>ecological metagenomes</taxon>
    </lineage>
</organism>
<dbReference type="AlphaFoldDB" id="A0A6J6J6P9"/>
<name>A0A6J6J6P9_9ZZZZ</name>
<dbReference type="NCBIfam" id="TIGR00330">
    <property type="entry name" value="glpX"/>
    <property type="match status" value="1"/>
</dbReference>
<keyword evidence="2" id="KW-0378">Hydrolase</keyword>
<dbReference type="SUPFAM" id="SSF56655">
    <property type="entry name" value="Carbohydrate phosphatase"/>
    <property type="match status" value="1"/>
</dbReference>
<evidence type="ECO:0000256" key="2">
    <source>
        <dbReference type="ARBA" id="ARBA00022801"/>
    </source>
</evidence>
<dbReference type="PIRSF" id="PIRSF004532">
    <property type="entry name" value="GlpX"/>
    <property type="match status" value="1"/>
</dbReference>
<dbReference type="InterPro" id="IPR004464">
    <property type="entry name" value="FBPase_class-2/SBPase"/>
</dbReference>
<dbReference type="CDD" id="cd01516">
    <property type="entry name" value="FBPase_glpX"/>
    <property type="match status" value="1"/>
</dbReference>
<dbReference type="PANTHER" id="PTHR30447">
    <property type="entry name" value="FRUCTOSE-1,6-BISPHOSPHATASE CLASS 2"/>
    <property type="match status" value="1"/>
</dbReference>
<dbReference type="Gene3D" id="3.40.190.90">
    <property type="match status" value="1"/>
</dbReference>
<keyword evidence="3" id="KW-0464">Manganese</keyword>
<keyword evidence="4" id="KW-0119">Carbohydrate metabolism</keyword>
<dbReference type="Pfam" id="PF03320">
    <property type="entry name" value="FBPase_glpX"/>
    <property type="match status" value="1"/>
</dbReference>
<evidence type="ECO:0000256" key="3">
    <source>
        <dbReference type="ARBA" id="ARBA00023211"/>
    </source>
</evidence>
<dbReference type="PANTHER" id="PTHR30447:SF0">
    <property type="entry name" value="FRUCTOSE-1,6-BISPHOSPHATASE 1 CLASS 2-RELATED"/>
    <property type="match status" value="1"/>
</dbReference>
<gene>
    <name evidence="5" type="ORF">UFOPK2106_00334</name>
</gene>
<proteinExistence type="predicted"/>
<evidence type="ECO:0000256" key="4">
    <source>
        <dbReference type="ARBA" id="ARBA00023277"/>
    </source>
</evidence>
<dbReference type="GO" id="GO:0046872">
    <property type="term" value="F:metal ion binding"/>
    <property type="evidence" value="ECO:0007669"/>
    <property type="project" value="UniProtKB-KW"/>
</dbReference>
<dbReference type="GO" id="GO:0042132">
    <property type="term" value="F:fructose 1,6-bisphosphate 1-phosphatase activity"/>
    <property type="evidence" value="ECO:0007669"/>
    <property type="project" value="InterPro"/>
</dbReference>
<dbReference type="GO" id="GO:0006094">
    <property type="term" value="P:gluconeogenesis"/>
    <property type="evidence" value="ECO:0007669"/>
    <property type="project" value="InterPro"/>
</dbReference>
<dbReference type="GO" id="GO:0005829">
    <property type="term" value="C:cytosol"/>
    <property type="evidence" value="ECO:0007669"/>
    <property type="project" value="TreeGrafter"/>
</dbReference>
<accession>A0A6J6J6P9</accession>
<sequence length="326" mass="34348">MTSAENAVEHPDRNLALELVRATEAAAIRAHPFIGKGQKNQADKAAVDAMRAFLGTVSFDGLVVIGEGEKDDAPMLFNGEIVGNGTGPRCDIAVDPIDGTSLTAAGRQNAISVIAVSDRGTMLDASSIYYMNKLVTGSEGVGVCDIRKPVGENIRALAKAKNKSVSDLVVAVLDRPRHESLIREIREAGAGTRLLLDGDVAASIHAASAESRIDMCIGVGGSPEGVVTACAVNALGGLIQGILMPRDDAEKQKGIDSGLKMDYVYEAKDLVSSDNTFFIATGVTDGGLLEGVRRKGPIIRTESMVIRGRSGTVRRIIAEHQAARWN</sequence>